<dbReference type="AlphaFoldDB" id="A0A2J6SCE8"/>
<dbReference type="InterPro" id="IPR036259">
    <property type="entry name" value="MFS_trans_sf"/>
</dbReference>
<dbReference type="PANTHER" id="PTHR43791:SF52">
    <property type="entry name" value="TRANSPORTER, PUTATIVE (AFU_ORTHOLOGUE AFUA_1G11820)-RELATED"/>
    <property type="match status" value="1"/>
</dbReference>
<evidence type="ECO:0000256" key="1">
    <source>
        <dbReference type="ARBA" id="ARBA00004141"/>
    </source>
</evidence>
<dbReference type="InterPro" id="IPR020846">
    <property type="entry name" value="MFS_dom"/>
</dbReference>
<feature type="transmembrane region" description="Helical" evidence="6">
    <location>
        <begin position="342"/>
        <end position="359"/>
    </location>
</feature>
<evidence type="ECO:0000256" key="2">
    <source>
        <dbReference type="ARBA" id="ARBA00022448"/>
    </source>
</evidence>
<feature type="transmembrane region" description="Helical" evidence="6">
    <location>
        <begin position="175"/>
        <end position="196"/>
    </location>
</feature>
<feature type="transmembrane region" description="Helical" evidence="6">
    <location>
        <begin position="276"/>
        <end position="303"/>
    </location>
</feature>
<feature type="transmembrane region" description="Helical" evidence="6">
    <location>
        <begin position="140"/>
        <end position="163"/>
    </location>
</feature>
<reference evidence="8 9" key="1">
    <citation type="submission" date="2016-04" db="EMBL/GenBank/DDBJ databases">
        <title>A degradative enzymes factory behind the ericoid mycorrhizal symbiosis.</title>
        <authorList>
            <consortium name="DOE Joint Genome Institute"/>
            <person name="Martino E."/>
            <person name="Morin E."/>
            <person name="Grelet G."/>
            <person name="Kuo A."/>
            <person name="Kohler A."/>
            <person name="Daghino S."/>
            <person name="Barry K."/>
            <person name="Choi C."/>
            <person name="Cichocki N."/>
            <person name="Clum A."/>
            <person name="Copeland A."/>
            <person name="Hainaut M."/>
            <person name="Haridas S."/>
            <person name="Labutti K."/>
            <person name="Lindquist E."/>
            <person name="Lipzen A."/>
            <person name="Khouja H.-R."/>
            <person name="Murat C."/>
            <person name="Ohm R."/>
            <person name="Olson A."/>
            <person name="Spatafora J."/>
            <person name="Veneault-Fourrey C."/>
            <person name="Henrissat B."/>
            <person name="Grigoriev I."/>
            <person name="Martin F."/>
            <person name="Perotto S."/>
        </authorList>
    </citation>
    <scope>NUCLEOTIDE SEQUENCE [LARGE SCALE GENOMIC DNA]</scope>
    <source>
        <strain evidence="8 9">F</strain>
    </source>
</reference>
<sequence length="494" mass="54947">MSGPIDPTSLAVSEKLDVSHSEDVEKVTLDEGIDPIAEKKLLWKVDCHVVPPLLILFLLAFLDRVNIGNAKIQGMTKELHMVGQDYSIALFIFFIPYILLEVPSNIIIRKIAPSTWLCGIMFCWGVCTVGQGLVHNFGSLVALRFLLGIFEAGLVPGAVYLISMYYKRYELQWRLSVFFCASILAGAFGGLFAYALAHMDGVGGYSGWRWIFIIEGLLTIIIAISFKFLVVDWPESASFLTDTERALLLRRLALDVGDARMDLLNRRSAKRIFTDWKIWCGVLMYMGVVNTGYATSFFIPTIIEEMGYTAAMSQVRSIPIFIVAAIAALIVAWATDRMKHRYAFTIAGVVVGGIGYVVLLCQENVSVGVKYMACFFITTGGYMTQPVTWVWLNNNMGGHYKRAIATALQIGLGNAGGIVASNVFITMQAPRYKTGYGTSLAMLLMCGVMCTVFFFGLRAENKKRDDGGRDYRYEKERGELENMGDDHPGFRFTT</sequence>
<dbReference type="Proteomes" id="UP000235786">
    <property type="component" value="Unassembled WGS sequence"/>
</dbReference>
<keyword evidence="3 6" id="KW-0812">Transmembrane</keyword>
<evidence type="ECO:0000256" key="4">
    <source>
        <dbReference type="ARBA" id="ARBA00022989"/>
    </source>
</evidence>
<keyword evidence="5 6" id="KW-0472">Membrane</keyword>
<keyword evidence="9" id="KW-1185">Reference proteome</keyword>
<protein>
    <submittedName>
        <fullName evidence="8">MFS general substrate transporter</fullName>
    </submittedName>
</protein>
<evidence type="ECO:0000259" key="7">
    <source>
        <dbReference type="PROSITE" id="PS50850"/>
    </source>
</evidence>
<feature type="transmembrane region" description="Helical" evidence="6">
    <location>
        <begin position="437"/>
        <end position="457"/>
    </location>
</feature>
<feature type="transmembrane region" description="Helical" evidence="6">
    <location>
        <begin position="371"/>
        <end position="392"/>
    </location>
</feature>
<dbReference type="FunFam" id="1.20.1250.20:FF:000034">
    <property type="entry name" value="MFS general substrate transporter"/>
    <property type="match status" value="1"/>
</dbReference>
<dbReference type="GO" id="GO:0016020">
    <property type="term" value="C:membrane"/>
    <property type="evidence" value="ECO:0007669"/>
    <property type="project" value="UniProtKB-SubCell"/>
</dbReference>
<evidence type="ECO:0000256" key="3">
    <source>
        <dbReference type="ARBA" id="ARBA00022692"/>
    </source>
</evidence>
<keyword evidence="4 6" id="KW-1133">Transmembrane helix</keyword>
<dbReference type="PANTHER" id="PTHR43791">
    <property type="entry name" value="PERMEASE-RELATED"/>
    <property type="match status" value="1"/>
</dbReference>
<keyword evidence="2" id="KW-0813">Transport</keyword>
<feature type="domain" description="Major facilitator superfamily (MFS) profile" evidence="7">
    <location>
        <begin position="49"/>
        <end position="462"/>
    </location>
</feature>
<evidence type="ECO:0000256" key="5">
    <source>
        <dbReference type="ARBA" id="ARBA00023136"/>
    </source>
</evidence>
<feature type="transmembrane region" description="Helical" evidence="6">
    <location>
        <begin position="87"/>
        <end position="108"/>
    </location>
</feature>
<name>A0A2J6SCE8_HYAVF</name>
<dbReference type="Gene3D" id="1.20.1250.20">
    <property type="entry name" value="MFS general substrate transporter like domains"/>
    <property type="match status" value="2"/>
</dbReference>
<dbReference type="FunFam" id="1.20.1250.20:FF:000068">
    <property type="entry name" value="MFS general substrate transporter"/>
    <property type="match status" value="1"/>
</dbReference>
<dbReference type="GO" id="GO:0022857">
    <property type="term" value="F:transmembrane transporter activity"/>
    <property type="evidence" value="ECO:0007669"/>
    <property type="project" value="InterPro"/>
</dbReference>
<accession>A0A2J6SCE8</accession>
<evidence type="ECO:0000313" key="8">
    <source>
        <dbReference type="EMBL" id="PMD48441.1"/>
    </source>
</evidence>
<feature type="transmembrane region" description="Helical" evidence="6">
    <location>
        <begin position="208"/>
        <end position="230"/>
    </location>
</feature>
<dbReference type="EMBL" id="KZ613937">
    <property type="protein sequence ID" value="PMD48441.1"/>
    <property type="molecule type" value="Genomic_DNA"/>
</dbReference>
<dbReference type="InterPro" id="IPR011701">
    <property type="entry name" value="MFS"/>
</dbReference>
<feature type="transmembrane region" description="Helical" evidence="6">
    <location>
        <begin position="404"/>
        <end position="425"/>
    </location>
</feature>
<evidence type="ECO:0000256" key="6">
    <source>
        <dbReference type="SAM" id="Phobius"/>
    </source>
</evidence>
<evidence type="ECO:0000313" key="9">
    <source>
        <dbReference type="Proteomes" id="UP000235786"/>
    </source>
</evidence>
<organism evidence="8 9">
    <name type="scientific">Hyaloscypha variabilis (strain UAMH 11265 / GT02V1 / F)</name>
    <name type="common">Meliniomyces variabilis</name>
    <dbReference type="NCBI Taxonomy" id="1149755"/>
    <lineage>
        <taxon>Eukaryota</taxon>
        <taxon>Fungi</taxon>
        <taxon>Dikarya</taxon>
        <taxon>Ascomycota</taxon>
        <taxon>Pezizomycotina</taxon>
        <taxon>Leotiomycetes</taxon>
        <taxon>Helotiales</taxon>
        <taxon>Hyaloscyphaceae</taxon>
        <taxon>Hyaloscypha</taxon>
        <taxon>Hyaloscypha variabilis</taxon>
    </lineage>
</organism>
<dbReference type="Pfam" id="PF07690">
    <property type="entry name" value="MFS_1"/>
    <property type="match status" value="1"/>
</dbReference>
<proteinExistence type="predicted"/>
<feature type="transmembrane region" description="Helical" evidence="6">
    <location>
        <begin position="315"/>
        <end position="335"/>
    </location>
</feature>
<gene>
    <name evidence="8" type="ORF">L207DRAFT_539691</name>
</gene>
<dbReference type="PROSITE" id="PS50850">
    <property type="entry name" value="MFS"/>
    <property type="match status" value="1"/>
</dbReference>
<feature type="transmembrane region" description="Helical" evidence="6">
    <location>
        <begin position="115"/>
        <end position="134"/>
    </location>
</feature>
<dbReference type="OrthoDB" id="310895at2759"/>
<dbReference type="SUPFAM" id="SSF103473">
    <property type="entry name" value="MFS general substrate transporter"/>
    <property type="match status" value="1"/>
</dbReference>
<comment type="subcellular location">
    <subcellularLocation>
        <location evidence="1">Membrane</location>
        <topology evidence="1">Multi-pass membrane protein</topology>
    </subcellularLocation>
</comment>